<feature type="non-terminal residue" evidence="1">
    <location>
        <position position="371"/>
    </location>
</feature>
<protein>
    <submittedName>
        <fullName evidence="1">Uncharacterized protein</fullName>
    </submittedName>
</protein>
<dbReference type="EMBL" id="LAZR01051196">
    <property type="protein sequence ID" value="KKK85681.1"/>
    <property type="molecule type" value="Genomic_DNA"/>
</dbReference>
<accession>A0A0F9BMS5</accession>
<proteinExistence type="predicted"/>
<organism evidence="1">
    <name type="scientific">marine sediment metagenome</name>
    <dbReference type="NCBI Taxonomy" id="412755"/>
    <lineage>
        <taxon>unclassified sequences</taxon>
        <taxon>metagenomes</taxon>
        <taxon>ecological metagenomes</taxon>
    </lineage>
</organism>
<dbReference type="AlphaFoldDB" id="A0A0F9BMS5"/>
<evidence type="ECO:0000313" key="1">
    <source>
        <dbReference type="EMBL" id="KKK85681.1"/>
    </source>
</evidence>
<gene>
    <name evidence="1" type="ORF">LCGC14_2770860</name>
</gene>
<reference evidence="1" key="1">
    <citation type="journal article" date="2015" name="Nature">
        <title>Complex archaea that bridge the gap between prokaryotes and eukaryotes.</title>
        <authorList>
            <person name="Spang A."/>
            <person name="Saw J.H."/>
            <person name="Jorgensen S.L."/>
            <person name="Zaremba-Niedzwiedzka K."/>
            <person name="Martijn J."/>
            <person name="Lind A.E."/>
            <person name="van Eijk R."/>
            <person name="Schleper C."/>
            <person name="Guy L."/>
            <person name="Ettema T.J."/>
        </authorList>
    </citation>
    <scope>NUCLEOTIDE SEQUENCE</scope>
</reference>
<name>A0A0F9BMS5_9ZZZZ</name>
<comment type="caution">
    <text evidence="1">The sequence shown here is derived from an EMBL/GenBank/DDBJ whole genome shotgun (WGS) entry which is preliminary data.</text>
</comment>
<sequence>MDRSSKDLKILAHKVIDSFESFKDKNVLRDEEIGTYWTEFEFSIVDNIGKEAVQLGIRELKNCLPFLLAFNDIEMIKINGENFFKEDKEVENGINFTFVDPVELWIIEEKSLKIAIAINRNSKKIIELQDTPRIYLKGLPIFDTGTYLKLPFVFHTNNLDTSEERNTILYPEGDEAQISKINNIIDSIFVIFFELSKKITEANENFDCLHLLLDFDKIERDDVLNPTLKEYFNNQIFKLLKKMTNQLELVNTFTGKSKFIDTFFPLIPVDNTHSEYDRIRVLFLKLIREIEINIPVEKSLEIWRNFAKNLNEKFEGEIEINLYTIQNLRDTLSNFIEEESNPVDFDDFKEKFKLKDVIQFLLSFYELVNIL</sequence>